<evidence type="ECO:0000313" key="1">
    <source>
        <dbReference type="EMBL" id="SNY29190.1"/>
    </source>
</evidence>
<organism evidence="1 2">
    <name type="scientific">Paractinoplanes atraurantiacus</name>
    <dbReference type="NCBI Taxonomy" id="1036182"/>
    <lineage>
        <taxon>Bacteria</taxon>
        <taxon>Bacillati</taxon>
        <taxon>Actinomycetota</taxon>
        <taxon>Actinomycetes</taxon>
        <taxon>Micromonosporales</taxon>
        <taxon>Micromonosporaceae</taxon>
        <taxon>Paractinoplanes</taxon>
    </lineage>
</organism>
<evidence type="ECO:0000313" key="2">
    <source>
        <dbReference type="Proteomes" id="UP000219612"/>
    </source>
</evidence>
<proteinExistence type="predicted"/>
<dbReference type="RefSeq" id="WP_097319425.1">
    <property type="nucleotide sequence ID" value="NZ_OBDY01000003.1"/>
</dbReference>
<gene>
    <name evidence="1" type="ORF">SAMN05421748_103206</name>
</gene>
<name>A0A285GZX7_9ACTN</name>
<dbReference type="Proteomes" id="UP000219612">
    <property type="component" value="Unassembled WGS sequence"/>
</dbReference>
<keyword evidence="2" id="KW-1185">Reference proteome</keyword>
<protein>
    <submittedName>
        <fullName evidence="1">Uncharacterized protein</fullName>
    </submittedName>
</protein>
<sequence length="88" mass="9649">MSTVTTRKTVEDYAAELRLIAAGDDSYEGFLHVEVCAMDKVQFAADPQGDADSDRLAEIRNIIAALRLVRRERKARRDAAKAAAAVGR</sequence>
<dbReference type="AlphaFoldDB" id="A0A285GZX7"/>
<accession>A0A285GZX7</accession>
<dbReference type="EMBL" id="OBDY01000003">
    <property type="protein sequence ID" value="SNY29190.1"/>
    <property type="molecule type" value="Genomic_DNA"/>
</dbReference>
<reference evidence="1 2" key="1">
    <citation type="submission" date="2017-09" db="EMBL/GenBank/DDBJ databases">
        <authorList>
            <person name="Ehlers B."/>
            <person name="Leendertz F.H."/>
        </authorList>
    </citation>
    <scope>NUCLEOTIDE SEQUENCE [LARGE SCALE GENOMIC DNA]</scope>
    <source>
        <strain evidence="1 2">CGMCC 4.6857</strain>
    </source>
</reference>